<feature type="region of interest" description="Disordered" evidence="1">
    <location>
        <begin position="45"/>
        <end position="145"/>
    </location>
</feature>
<feature type="compositionally biased region" description="Basic and acidic residues" evidence="1">
    <location>
        <begin position="80"/>
        <end position="105"/>
    </location>
</feature>
<evidence type="ECO:0000313" key="3">
    <source>
        <dbReference type="EMBL" id="OXU18536.1"/>
    </source>
</evidence>
<dbReference type="Pfam" id="PF03732">
    <property type="entry name" value="Retrotrans_gag"/>
    <property type="match status" value="1"/>
</dbReference>
<keyword evidence="4" id="KW-1185">Reference proteome</keyword>
<accession>A0A232EJJ7</accession>
<protein>
    <recommendedName>
        <fullName evidence="2">Retrotransposon gag domain-containing protein</fullName>
    </recommendedName>
</protein>
<dbReference type="STRING" id="543379.A0A232EJJ7"/>
<dbReference type="OrthoDB" id="8006889at2759"/>
<dbReference type="AlphaFoldDB" id="A0A232EJJ7"/>
<feature type="compositionally biased region" description="Polar residues" evidence="1">
    <location>
        <begin position="61"/>
        <end position="70"/>
    </location>
</feature>
<feature type="non-terminal residue" evidence="3">
    <location>
        <position position="310"/>
    </location>
</feature>
<feature type="compositionally biased region" description="Basic and acidic residues" evidence="1">
    <location>
        <begin position="45"/>
        <end position="57"/>
    </location>
</feature>
<dbReference type="InterPro" id="IPR005162">
    <property type="entry name" value="Retrotrans_gag_dom"/>
</dbReference>
<name>A0A232EJJ7_9HYME</name>
<gene>
    <name evidence="3" type="ORF">TSAR_004912</name>
</gene>
<feature type="domain" description="Retrotransposon gag" evidence="2">
    <location>
        <begin position="212"/>
        <end position="282"/>
    </location>
</feature>
<feature type="non-terminal residue" evidence="3">
    <location>
        <position position="1"/>
    </location>
</feature>
<proteinExistence type="predicted"/>
<organism evidence="3 4">
    <name type="scientific">Trichomalopsis sarcophagae</name>
    <dbReference type="NCBI Taxonomy" id="543379"/>
    <lineage>
        <taxon>Eukaryota</taxon>
        <taxon>Metazoa</taxon>
        <taxon>Ecdysozoa</taxon>
        <taxon>Arthropoda</taxon>
        <taxon>Hexapoda</taxon>
        <taxon>Insecta</taxon>
        <taxon>Pterygota</taxon>
        <taxon>Neoptera</taxon>
        <taxon>Endopterygota</taxon>
        <taxon>Hymenoptera</taxon>
        <taxon>Apocrita</taxon>
        <taxon>Proctotrupomorpha</taxon>
        <taxon>Chalcidoidea</taxon>
        <taxon>Pteromalidae</taxon>
        <taxon>Pteromalinae</taxon>
        <taxon>Trichomalopsis</taxon>
    </lineage>
</organism>
<comment type="caution">
    <text evidence="3">The sequence shown here is derived from an EMBL/GenBank/DDBJ whole genome shotgun (WGS) entry which is preliminary data.</text>
</comment>
<sequence>YLSVFNQALEELRVEQEEDEIEQQHKCRLQQVRDDALIEARRVTAEQASCHREEELRQASLRRTSTTAAEPSTRPLPNERIARDHARQSGGERRHRLDTTRHPTENSESQSEMPHVSERREKRSRRSRRQRGEKTVDLQGQSPTESLTTANTNIARITRRRRDSRCEVLGTRDLKTREISQRGSRTGVSLERLSDCRKDTRASDFDWLNVLPCIFEGEAGRWFRAKRNKIHSWNEFCRAFRYVPEYNREDLMEDLRRRTQHRGEKIMTFPAKFEYIVSRFHRPPSKRELLQIAYSNILPKYRRALRISRN</sequence>
<evidence type="ECO:0000256" key="1">
    <source>
        <dbReference type="SAM" id="MobiDB-lite"/>
    </source>
</evidence>
<evidence type="ECO:0000259" key="2">
    <source>
        <dbReference type="Pfam" id="PF03732"/>
    </source>
</evidence>
<dbReference type="Proteomes" id="UP000215335">
    <property type="component" value="Unassembled WGS sequence"/>
</dbReference>
<dbReference type="EMBL" id="NNAY01003980">
    <property type="protein sequence ID" value="OXU18536.1"/>
    <property type="molecule type" value="Genomic_DNA"/>
</dbReference>
<reference evidence="3 4" key="1">
    <citation type="journal article" date="2017" name="Curr. Biol.">
        <title>The Evolution of Venom by Co-option of Single-Copy Genes.</title>
        <authorList>
            <person name="Martinson E.O."/>
            <person name="Mrinalini"/>
            <person name="Kelkar Y.D."/>
            <person name="Chang C.H."/>
            <person name="Werren J.H."/>
        </authorList>
    </citation>
    <scope>NUCLEOTIDE SEQUENCE [LARGE SCALE GENOMIC DNA]</scope>
    <source>
        <strain evidence="3 4">Alberta</strain>
        <tissue evidence="3">Whole body</tissue>
    </source>
</reference>
<evidence type="ECO:0000313" key="4">
    <source>
        <dbReference type="Proteomes" id="UP000215335"/>
    </source>
</evidence>